<dbReference type="Proteomes" id="UP000002572">
    <property type="component" value="Chromosome"/>
</dbReference>
<dbReference type="EMBL" id="CP002432">
    <property type="protein sequence ID" value="ADU67310.1"/>
    <property type="molecule type" value="Genomic_DNA"/>
</dbReference>
<reference evidence="3 4" key="1">
    <citation type="submission" date="2010-12" db="EMBL/GenBank/DDBJ databases">
        <title>Complete sequence of Desulfurispirillum indicum S5.</title>
        <authorList>
            <consortium name="US DOE Joint Genome Institute"/>
            <person name="Lucas S."/>
            <person name="Copeland A."/>
            <person name="Lapidus A."/>
            <person name="Cheng J.-F."/>
            <person name="Goodwin L."/>
            <person name="Pitluck S."/>
            <person name="Chertkov O."/>
            <person name="Held B."/>
            <person name="Detter J.C."/>
            <person name="Han C."/>
            <person name="Tapia R."/>
            <person name="Land M."/>
            <person name="Hauser L."/>
            <person name="Kyrpides N."/>
            <person name="Ivanova N."/>
            <person name="Mikhailova N."/>
            <person name="Haggblom M."/>
            <person name="Rauschenbach I."/>
            <person name="Bini E."/>
            <person name="Woyke T."/>
        </authorList>
    </citation>
    <scope>NUCLEOTIDE SEQUENCE [LARGE SCALE GENOMIC DNA]</scope>
    <source>
        <strain evidence="4">ATCC BAA-1389 / DSM 22839 / S5</strain>
    </source>
</reference>
<evidence type="ECO:0000256" key="1">
    <source>
        <dbReference type="SAM" id="MobiDB-lite"/>
    </source>
</evidence>
<evidence type="ECO:0000313" key="4">
    <source>
        <dbReference type="Proteomes" id="UP000002572"/>
    </source>
</evidence>
<dbReference type="AlphaFoldDB" id="E6W6H5"/>
<dbReference type="InParanoid" id="E6W6H5"/>
<feature type="chain" id="PRO_5003214355" evidence="2">
    <location>
        <begin position="25"/>
        <end position="79"/>
    </location>
</feature>
<evidence type="ECO:0000313" key="3">
    <source>
        <dbReference type="EMBL" id="ADU67310.1"/>
    </source>
</evidence>
<feature type="compositionally biased region" description="Basic and acidic residues" evidence="1">
    <location>
        <begin position="54"/>
        <end position="66"/>
    </location>
</feature>
<name>E6W6H5_DESIS</name>
<gene>
    <name evidence="3" type="ordered locus">Selin_2599</name>
</gene>
<protein>
    <submittedName>
        <fullName evidence="3">Uncharacterized protein</fullName>
    </submittedName>
</protein>
<organism evidence="3 4">
    <name type="scientific">Desulfurispirillum indicum (strain ATCC BAA-1389 / DSM 22839 / S5)</name>
    <dbReference type="NCBI Taxonomy" id="653733"/>
    <lineage>
        <taxon>Bacteria</taxon>
        <taxon>Pseudomonadati</taxon>
        <taxon>Chrysiogenota</taxon>
        <taxon>Chrysiogenia</taxon>
        <taxon>Chrysiogenales</taxon>
        <taxon>Chrysiogenaceae</taxon>
        <taxon>Desulfurispirillum</taxon>
    </lineage>
</organism>
<evidence type="ECO:0000256" key="2">
    <source>
        <dbReference type="SAM" id="SignalP"/>
    </source>
</evidence>
<dbReference type="KEGG" id="din:Selin_2599"/>
<sequence length="79" mass="8423">MAKRISIVFLVSIIALYAAGMAVSAELQGKVVDVKGKTVTIEINKGKASDLSKGDTVEIKSEEKKATPPRRGQDMLMGC</sequence>
<feature type="signal peptide" evidence="2">
    <location>
        <begin position="1"/>
        <end position="24"/>
    </location>
</feature>
<accession>E6W6H5</accession>
<proteinExistence type="predicted"/>
<dbReference type="STRING" id="653733.Selin_2599"/>
<keyword evidence="2" id="KW-0732">Signal</keyword>
<feature type="region of interest" description="Disordered" evidence="1">
    <location>
        <begin position="54"/>
        <end position="79"/>
    </location>
</feature>
<dbReference type="NCBIfam" id="NF040942">
    <property type="entry name" value="hypo_ExtJ"/>
    <property type="match status" value="1"/>
</dbReference>
<keyword evidence="4" id="KW-1185">Reference proteome</keyword>
<dbReference type="HOGENOM" id="CLU_196616_0_0_0"/>